<organism evidence="2 3">
    <name type="scientific">Gossypium gossypioides</name>
    <name type="common">Mexican cotton</name>
    <name type="synonym">Selera gossypioides</name>
    <dbReference type="NCBI Taxonomy" id="34282"/>
    <lineage>
        <taxon>Eukaryota</taxon>
        <taxon>Viridiplantae</taxon>
        <taxon>Streptophyta</taxon>
        <taxon>Embryophyta</taxon>
        <taxon>Tracheophyta</taxon>
        <taxon>Spermatophyta</taxon>
        <taxon>Magnoliopsida</taxon>
        <taxon>eudicotyledons</taxon>
        <taxon>Gunneridae</taxon>
        <taxon>Pentapetalae</taxon>
        <taxon>rosids</taxon>
        <taxon>malvids</taxon>
        <taxon>Malvales</taxon>
        <taxon>Malvaceae</taxon>
        <taxon>Malvoideae</taxon>
        <taxon>Gossypium</taxon>
    </lineage>
</organism>
<feature type="region of interest" description="Disordered" evidence="1">
    <location>
        <begin position="140"/>
        <end position="159"/>
    </location>
</feature>
<protein>
    <submittedName>
        <fullName evidence="2">Uncharacterized protein</fullName>
    </submittedName>
</protein>
<keyword evidence="3" id="KW-1185">Reference proteome</keyword>
<gene>
    <name evidence="2" type="ORF">Gogos_020097</name>
</gene>
<evidence type="ECO:0000256" key="1">
    <source>
        <dbReference type="SAM" id="MobiDB-lite"/>
    </source>
</evidence>
<reference evidence="2 3" key="1">
    <citation type="journal article" date="2019" name="Genome Biol. Evol.">
        <title>Insights into the evolution of the New World diploid cottons (Gossypium, subgenus Houzingenia) based on genome sequencing.</title>
        <authorList>
            <person name="Grover C.E."/>
            <person name="Arick M.A. 2nd"/>
            <person name="Thrash A."/>
            <person name="Conover J.L."/>
            <person name="Sanders W.S."/>
            <person name="Peterson D.G."/>
            <person name="Frelichowski J.E."/>
            <person name="Scheffler J.A."/>
            <person name="Scheffler B.E."/>
            <person name="Wendel J.F."/>
        </authorList>
    </citation>
    <scope>NUCLEOTIDE SEQUENCE [LARGE SCALE GENOMIC DNA]</scope>
    <source>
        <strain evidence="2">5</strain>
        <tissue evidence="2">Leaf</tissue>
    </source>
</reference>
<proteinExistence type="predicted"/>
<name>A0A7J9D1C6_GOSGO</name>
<feature type="region of interest" description="Disordered" evidence="1">
    <location>
        <begin position="77"/>
        <end position="134"/>
    </location>
</feature>
<dbReference type="EMBL" id="JABEZY010262337">
    <property type="protein sequence ID" value="MBA0754553.1"/>
    <property type="molecule type" value="Genomic_DNA"/>
</dbReference>
<sequence length="179" mass="19574">MRGECTSPTARKLNEWRAECTSPTARKLDELRAECIGPTTRRLNELRAECTSPTARKLNELRVECTSPTARKLNELRAECTSPTARSLNEASDALEKAQNHSQSDSMADDGGGEAINRPMKVSKGSRQLSQLENLDKKPHISSVGGCLTSRSSSDEEETGMVLTDQFVGEVAANWSFSV</sequence>
<evidence type="ECO:0000313" key="3">
    <source>
        <dbReference type="Proteomes" id="UP000593579"/>
    </source>
</evidence>
<dbReference type="AlphaFoldDB" id="A0A7J9D1C6"/>
<dbReference type="Proteomes" id="UP000593579">
    <property type="component" value="Unassembled WGS sequence"/>
</dbReference>
<feature type="compositionally biased region" description="Polar residues" evidence="1">
    <location>
        <begin position="81"/>
        <end position="90"/>
    </location>
</feature>
<accession>A0A7J9D1C6</accession>
<comment type="caution">
    <text evidence="2">The sequence shown here is derived from an EMBL/GenBank/DDBJ whole genome shotgun (WGS) entry which is preliminary data.</text>
</comment>
<evidence type="ECO:0000313" key="2">
    <source>
        <dbReference type="EMBL" id="MBA0754553.1"/>
    </source>
</evidence>